<dbReference type="OrthoDB" id="9926585at2"/>
<dbReference type="EMBL" id="FZOL01000002">
    <property type="protein sequence ID" value="SNS03209.1"/>
    <property type="molecule type" value="Genomic_DNA"/>
</dbReference>
<name>A0A239B610_9PSED</name>
<dbReference type="AlphaFoldDB" id="A0A239B610"/>
<dbReference type="Proteomes" id="UP000198407">
    <property type="component" value="Unassembled WGS sequence"/>
</dbReference>
<organism evidence="1 2">
    <name type="scientific">Pseudomonas japonica</name>
    <dbReference type="NCBI Taxonomy" id="256466"/>
    <lineage>
        <taxon>Bacteria</taxon>
        <taxon>Pseudomonadati</taxon>
        <taxon>Pseudomonadota</taxon>
        <taxon>Gammaproteobacteria</taxon>
        <taxon>Pseudomonadales</taxon>
        <taxon>Pseudomonadaceae</taxon>
        <taxon>Pseudomonas</taxon>
    </lineage>
</organism>
<dbReference type="RefSeq" id="WP_042121430.1">
    <property type="nucleotide sequence ID" value="NZ_FZOL01000002.1"/>
</dbReference>
<gene>
    <name evidence="1" type="ORF">SAMN05444352_102324</name>
</gene>
<evidence type="ECO:0000313" key="2">
    <source>
        <dbReference type="Proteomes" id="UP000198407"/>
    </source>
</evidence>
<sequence>MAIVVDDFEDLPVQVHGTRIVRPAFTLTVPSGTGTELEAVQNPSGLTKGVWVKFKWGTHFGESDDMTVTLHGSDAKRVTFVNFRSEVGDPCRFYDAAGKLLGTAALPVGSLTPVVCASSEGAIKKIEVSVAGGPGASILFDDFTIESA</sequence>
<proteinExistence type="predicted"/>
<evidence type="ECO:0000313" key="1">
    <source>
        <dbReference type="EMBL" id="SNS03209.1"/>
    </source>
</evidence>
<keyword evidence="2" id="KW-1185">Reference proteome</keyword>
<protein>
    <submittedName>
        <fullName evidence="1">Uncharacterized protein</fullName>
    </submittedName>
</protein>
<accession>A0A239B610</accession>
<reference evidence="2" key="1">
    <citation type="submission" date="2017-06" db="EMBL/GenBank/DDBJ databases">
        <authorList>
            <person name="Varghese N."/>
            <person name="Submissions S."/>
        </authorList>
    </citation>
    <scope>NUCLEOTIDE SEQUENCE [LARGE SCALE GENOMIC DNA]</scope>
    <source>
        <strain evidence="2">DSM 22348</strain>
    </source>
</reference>